<reference evidence="2 3" key="1">
    <citation type="submission" date="2019-05" db="EMBL/GenBank/DDBJ databases">
        <authorList>
            <person name="Moore K."/>
            <person name="O'Neill P."/>
            <person name="Farbos A."/>
            <person name="Studholme D.J."/>
        </authorList>
    </citation>
    <scope>NUCLEOTIDE SEQUENCE [LARGE SCALE GENOMIC DNA]</scope>
    <source>
        <strain evidence="2 3">DSM 9128</strain>
    </source>
</reference>
<accession>A0A5R9A4B6</accession>
<dbReference type="AlphaFoldDB" id="A0A5R9A4B6"/>
<name>A0A5R9A4B6_PSENT</name>
<gene>
    <name evidence="2" type="ORF">FEA48_14580</name>
</gene>
<evidence type="ECO:0000313" key="2">
    <source>
        <dbReference type="EMBL" id="TLP73468.1"/>
    </source>
</evidence>
<dbReference type="Proteomes" id="UP000307510">
    <property type="component" value="Unassembled WGS sequence"/>
</dbReference>
<organism evidence="2 3">
    <name type="scientific">Pseudomonas nitroreducens</name>
    <dbReference type="NCBI Taxonomy" id="46680"/>
    <lineage>
        <taxon>Bacteria</taxon>
        <taxon>Pseudomonadati</taxon>
        <taxon>Pseudomonadota</taxon>
        <taxon>Gammaproteobacteria</taxon>
        <taxon>Pseudomonadales</taxon>
        <taxon>Pseudomonadaceae</taxon>
        <taxon>Pseudomonas</taxon>
    </lineage>
</organism>
<evidence type="ECO:0000259" key="1">
    <source>
        <dbReference type="Pfam" id="PF21880"/>
    </source>
</evidence>
<sequence length="100" mass="11011">MLIDLQGLTAQAFSSELGQVFTAHTVPDPVQLTLHNVIEGREVSGGFRTPFALIFTTPMNVLLLEAQYRLSSPSGRDYELYLAPLAATVGDQRHYQALFS</sequence>
<dbReference type="RefSeq" id="WP_138214442.1">
    <property type="nucleotide sequence ID" value="NZ_VASG01000004.1"/>
</dbReference>
<feature type="domain" description="DUF6916" evidence="1">
    <location>
        <begin position="8"/>
        <end position="99"/>
    </location>
</feature>
<comment type="caution">
    <text evidence="2">The sequence shown here is derived from an EMBL/GenBank/DDBJ whole genome shotgun (WGS) entry which is preliminary data.</text>
</comment>
<evidence type="ECO:0000313" key="3">
    <source>
        <dbReference type="Proteomes" id="UP000307510"/>
    </source>
</evidence>
<dbReference type="InterPro" id="IPR054209">
    <property type="entry name" value="DUF6916"/>
</dbReference>
<dbReference type="Pfam" id="PF21880">
    <property type="entry name" value="DUF6916"/>
    <property type="match status" value="1"/>
</dbReference>
<reference evidence="3" key="2">
    <citation type="submission" date="2019-06" db="EMBL/GenBank/DDBJ databases">
        <title>AzeR, a transcriptional regulator that responds to azelaic acid in Pseudomonas nitroreducens.</title>
        <authorList>
            <person name="Bez C."/>
            <person name="Javvadi S.G."/>
            <person name="Bertani I."/>
            <person name="Devescovi G."/>
            <person name="Studholme D.J."/>
            <person name="Geller A."/>
            <person name="Levy A."/>
            <person name="Venturi V."/>
        </authorList>
    </citation>
    <scope>NUCLEOTIDE SEQUENCE [LARGE SCALE GENOMIC DNA]</scope>
    <source>
        <strain evidence="3">DSM 9128</strain>
    </source>
</reference>
<protein>
    <recommendedName>
        <fullName evidence="1">DUF6916 domain-containing protein</fullName>
    </recommendedName>
</protein>
<dbReference type="EMBL" id="VASG01000004">
    <property type="protein sequence ID" value="TLP73468.1"/>
    <property type="molecule type" value="Genomic_DNA"/>
</dbReference>
<proteinExistence type="predicted"/>